<dbReference type="GO" id="GO:0097192">
    <property type="term" value="P:extrinsic apoptotic signaling pathway in absence of ligand"/>
    <property type="evidence" value="ECO:0007669"/>
    <property type="project" value="TreeGrafter"/>
</dbReference>
<dbReference type="EMBL" id="CAJPIZ010002776">
    <property type="protein sequence ID" value="CAG2105483.1"/>
    <property type="molecule type" value="Genomic_DNA"/>
</dbReference>
<dbReference type="GO" id="GO:0005741">
    <property type="term" value="C:mitochondrial outer membrane"/>
    <property type="evidence" value="ECO:0007669"/>
    <property type="project" value="TreeGrafter"/>
</dbReference>
<dbReference type="InterPro" id="IPR026298">
    <property type="entry name" value="Bcl-2_fam"/>
</dbReference>
<name>A0A7R9PY39_9ACAR</name>
<protein>
    <recommendedName>
        <fullName evidence="7">Bcl-2 Bcl-2 homology region 1-3 domain-containing protein</fullName>
    </recommendedName>
</protein>
<gene>
    <name evidence="8" type="ORF">OSB1V03_LOCUS5489</name>
</gene>
<reference evidence="8" key="1">
    <citation type="submission" date="2020-11" db="EMBL/GenBank/DDBJ databases">
        <authorList>
            <person name="Tran Van P."/>
        </authorList>
    </citation>
    <scope>NUCLEOTIDE SEQUENCE</scope>
</reference>
<dbReference type="Pfam" id="PF00452">
    <property type="entry name" value="Bcl-2"/>
    <property type="match status" value="1"/>
</dbReference>
<dbReference type="PRINTS" id="PR01862">
    <property type="entry name" value="BCL2FAMILY"/>
</dbReference>
<evidence type="ECO:0000256" key="3">
    <source>
        <dbReference type="ARBA" id="ARBA00022692"/>
    </source>
</evidence>
<evidence type="ECO:0000256" key="4">
    <source>
        <dbReference type="ARBA" id="ARBA00022703"/>
    </source>
</evidence>
<dbReference type="Proteomes" id="UP000759131">
    <property type="component" value="Unassembled WGS sequence"/>
</dbReference>
<keyword evidence="4" id="KW-0053">Apoptosis</keyword>
<comment type="similarity">
    <text evidence="2">Belongs to the Bcl-2 family.</text>
</comment>
<keyword evidence="9" id="KW-1185">Reference proteome</keyword>
<evidence type="ECO:0000313" key="9">
    <source>
        <dbReference type="Proteomes" id="UP000759131"/>
    </source>
</evidence>
<dbReference type="SMART" id="SM00337">
    <property type="entry name" value="BCL"/>
    <property type="match status" value="1"/>
</dbReference>
<dbReference type="InterPro" id="IPR002475">
    <property type="entry name" value="Bcl2-like"/>
</dbReference>
<dbReference type="SUPFAM" id="SSF56854">
    <property type="entry name" value="Bcl-2 inhibitors of programmed cell death"/>
    <property type="match status" value="1"/>
</dbReference>
<dbReference type="EMBL" id="OC857351">
    <property type="protein sequence ID" value="CAD7625053.1"/>
    <property type="molecule type" value="Genomic_DNA"/>
</dbReference>
<evidence type="ECO:0000256" key="1">
    <source>
        <dbReference type="ARBA" id="ARBA00004167"/>
    </source>
</evidence>
<accession>A0A7R9PY39</accession>
<dbReference type="PANTHER" id="PTHR11256">
    <property type="entry name" value="BCL-2 RELATED"/>
    <property type="match status" value="1"/>
</dbReference>
<organism evidence="8">
    <name type="scientific">Medioppia subpectinata</name>
    <dbReference type="NCBI Taxonomy" id="1979941"/>
    <lineage>
        <taxon>Eukaryota</taxon>
        <taxon>Metazoa</taxon>
        <taxon>Ecdysozoa</taxon>
        <taxon>Arthropoda</taxon>
        <taxon>Chelicerata</taxon>
        <taxon>Arachnida</taxon>
        <taxon>Acari</taxon>
        <taxon>Acariformes</taxon>
        <taxon>Sarcoptiformes</taxon>
        <taxon>Oribatida</taxon>
        <taxon>Brachypylina</taxon>
        <taxon>Oppioidea</taxon>
        <taxon>Oppiidae</taxon>
        <taxon>Medioppia</taxon>
    </lineage>
</organism>
<dbReference type="AlphaFoldDB" id="A0A7R9PY39"/>
<dbReference type="GO" id="GO:0008630">
    <property type="term" value="P:intrinsic apoptotic signaling pathway in response to DNA damage"/>
    <property type="evidence" value="ECO:0007669"/>
    <property type="project" value="TreeGrafter"/>
</dbReference>
<comment type="subcellular location">
    <subcellularLocation>
        <location evidence="1">Membrane</location>
        <topology evidence="1">Single-pass membrane protein</topology>
    </subcellularLocation>
</comment>
<keyword evidence="3" id="KW-0812">Transmembrane</keyword>
<dbReference type="PANTHER" id="PTHR11256:SF48">
    <property type="entry name" value="BCL-2-RELATED OVARIAN KILLER PROTEIN"/>
    <property type="match status" value="1"/>
</dbReference>
<evidence type="ECO:0000313" key="8">
    <source>
        <dbReference type="EMBL" id="CAD7625053.1"/>
    </source>
</evidence>
<proteinExistence type="inferred from homology"/>
<dbReference type="InterPro" id="IPR046371">
    <property type="entry name" value="Bcl-2_BH1-3"/>
</dbReference>
<evidence type="ECO:0000256" key="6">
    <source>
        <dbReference type="ARBA" id="ARBA00023136"/>
    </source>
</evidence>
<dbReference type="CDD" id="cd06845">
    <property type="entry name" value="Bcl-2_like"/>
    <property type="match status" value="1"/>
</dbReference>
<feature type="non-terminal residue" evidence="8">
    <location>
        <position position="1"/>
    </location>
</feature>
<evidence type="ECO:0000256" key="2">
    <source>
        <dbReference type="ARBA" id="ARBA00009458"/>
    </source>
</evidence>
<evidence type="ECO:0000256" key="5">
    <source>
        <dbReference type="ARBA" id="ARBA00022989"/>
    </source>
</evidence>
<dbReference type="OrthoDB" id="6021377at2759"/>
<dbReference type="Gene3D" id="1.10.437.10">
    <property type="entry name" value="Blc2-like"/>
    <property type="match status" value="1"/>
</dbReference>
<keyword evidence="6" id="KW-0472">Membrane</keyword>
<keyword evidence="5" id="KW-1133">Transmembrane helix</keyword>
<dbReference type="PROSITE" id="PS50062">
    <property type="entry name" value="BCL2_FAMILY"/>
    <property type="match status" value="1"/>
</dbReference>
<dbReference type="GO" id="GO:0042981">
    <property type="term" value="P:regulation of apoptotic process"/>
    <property type="evidence" value="ECO:0007669"/>
    <property type="project" value="InterPro"/>
</dbReference>
<dbReference type="GO" id="GO:0051400">
    <property type="term" value="F:BH domain binding"/>
    <property type="evidence" value="ECO:0007669"/>
    <property type="project" value="TreeGrafter"/>
</dbReference>
<dbReference type="GO" id="GO:0001836">
    <property type="term" value="P:release of cytochrome c from mitochondria"/>
    <property type="evidence" value="ECO:0007669"/>
    <property type="project" value="TreeGrafter"/>
</dbReference>
<sequence length="272" mass="30591">MSERNNKISFPTSTQKDLSMASICAPTATTTVTKTIPNNGLLCPPDIKPRKYSLPLINPNQISPNDYLESCQLRKSFPSTILDSLDLPSQKRRLSQVGIAVSNRLSTTIGVKLLLSHNHIVKESKCLCSRFIRLKLRKRGLVHKRLNLHRLKSLCNIRVDSRTSLVANELKYLVNELERSYPKLFSSVLNNITTNSFKSVNEIQSILQLISQELFRNDITWARIAALYAITGALAVDSVQVGHPEYIMPIIDTFTAFIDRDIAGWIAQQGGW</sequence>
<feature type="domain" description="Bcl-2 Bcl-2 homology region 1-3" evidence="7">
    <location>
        <begin position="170"/>
        <end position="272"/>
    </location>
</feature>
<dbReference type="InterPro" id="IPR036834">
    <property type="entry name" value="Bcl-2-like_sf"/>
</dbReference>
<evidence type="ECO:0000259" key="7">
    <source>
        <dbReference type="SMART" id="SM00337"/>
    </source>
</evidence>